<dbReference type="Gene3D" id="3.40.50.1820">
    <property type="entry name" value="alpha/beta hydrolase"/>
    <property type="match status" value="2"/>
</dbReference>
<evidence type="ECO:0000313" key="2">
    <source>
        <dbReference type="EMBL" id="CCM62341.1"/>
    </source>
</evidence>
<comment type="caution">
    <text evidence="2">The sequence shown here is derived from an EMBL/GenBank/DDBJ whole genome shotgun (WGS) entry which is preliminary data.</text>
</comment>
<protein>
    <submittedName>
        <fullName evidence="2">Putative lipase</fullName>
    </submittedName>
</protein>
<dbReference type="PIRSF" id="PIRSF029171">
    <property type="entry name" value="Esterase_LipA"/>
    <property type="match status" value="1"/>
</dbReference>
<sequence>MLAVGAALTAVVACSGRGGDRTGEPAAATTTRPTGTEYKVPATHPSDWGAPEVELPEAPRPYGPSPAATADPAFYDVTTLDAEAIAAAEPGAVLRSEPVSLTGPLTGASGWRILYRSTTAADTSAVVSGMVLAPDGSAPPDGRPVAAWAHGTTGIADRCAPSATSNLFYDDYAAEARRLLDQGFVVAATDYHGLGTPGVHSYHVSDELALATVDSVAAAHRIDAVGPLTRSWVVVGHSEGGLAALAVDQRADEVLPGLDYRGAVVAAPSAQLGSVAAAMFAVPEGRGYAALLLEAAAELNPSLDPAVALQPAATAREALLTHGCWEEAVPGFADLDATEMLASLEVGELLGKVLDTCCASDPKAALGPLLVVHGEADQPLPAELTAGLVKDLCAAGVTVEYRTYPGADHDEVMAASGEDGRRWLADRLDGVDPPSNCATAAH</sequence>
<accession>R4YZB1</accession>
<dbReference type="STRING" id="1229780.BN381_110007"/>
<name>R4YZB1_9ACTN</name>
<dbReference type="PANTHER" id="PTHR34853:SF1">
    <property type="entry name" value="LIPASE 5"/>
    <property type="match status" value="1"/>
</dbReference>
<dbReference type="EMBL" id="CANL01000003">
    <property type="protein sequence ID" value="CCM62341.1"/>
    <property type="molecule type" value="Genomic_DNA"/>
</dbReference>
<dbReference type="GO" id="GO:0016042">
    <property type="term" value="P:lipid catabolic process"/>
    <property type="evidence" value="ECO:0007669"/>
    <property type="project" value="InterPro"/>
</dbReference>
<dbReference type="PANTHER" id="PTHR34853">
    <property type="match status" value="1"/>
</dbReference>
<feature type="region of interest" description="Disordered" evidence="1">
    <location>
        <begin position="15"/>
        <end position="60"/>
    </location>
</feature>
<proteinExistence type="predicted"/>
<dbReference type="SUPFAM" id="SSF53474">
    <property type="entry name" value="alpha/beta-Hydrolases"/>
    <property type="match status" value="1"/>
</dbReference>
<evidence type="ECO:0000313" key="3">
    <source>
        <dbReference type="Proteomes" id="UP000018291"/>
    </source>
</evidence>
<dbReference type="Pfam" id="PF03583">
    <property type="entry name" value="LIP"/>
    <property type="match status" value="1"/>
</dbReference>
<dbReference type="eggNOG" id="COG1073">
    <property type="taxonomic scope" value="Bacteria"/>
</dbReference>
<dbReference type="AlphaFoldDB" id="R4YZB1"/>
<dbReference type="Proteomes" id="UP000018291">
    <property type="component" value="Unassembled WGS sequence"/>
</dbReference>
<feature type="compositionally biased region" description="Low complexity" evidence="1">
    <location>
        <begin position="24"/>
        <end position="37"/>
    </location>
</feature>
<dbReference type="GO" id="GO:0004806">
    <property type="term" value="F:triacylglycerol lipase activity"/>
    <property type="evidence" value="ECO:0007669"/>
    <property type="project" value="InterPro"/>
</dbReference>
<evidence type="ECO:0000256" key="1">
    <source>
        <dbReference type="SAM" id="MobiDB-lite"/>
    </source>
</evidence>
<organism evidence="2 3">
    <name type="scientific">Candidatus Neomicrothrix parvicella RN1</name>
    <dbReference type="NCBI Taxonomy" id="1229780"/>
    <lineage>
        <taxon>Bacteria</taxon>
        <taxon>Bacillati</taxon>
        <taxon>Actinomycetota</taxon>
        <taxon>Acidimicrobiia</taxon>
        <taxon>Acidimicrobiales</taxon>
        <taxon>Microthrixaceae</taxon>
        <taxon>Candidatus Neomicrothrix</taxon>
    </lineage>
</organism>
<gene>
    <name evidence="2" type="ORF">BN381_110007</name>
</gene>
<dbReference type="InterPro" id="IPR005152">
    <property type="entry name" value="Lipase_secreted"/>
</dbReference>
<dbReference type="InterPro" id="IPR029058">
    <property type="entry name" value="AB_hydrolase_fold"/>
</dbReference>
<keyword evidence="3" id="KW-1185">Reference proteome</keyword>
<dbReference type="HOGENOM" id="CLU_029538_1_0_11"/>
<reference evidence="2 3" key="1">
    <citation type="journal article" date="2013" name="ISME J.">
        <title>Metabolic model for the filamentous 'Candidatus Microthrix parvicella' based on genomic and metagenomic analyses.</title>
        <authorList>
            <person name="Jon McIlroy S."/>
            <person name="Kristiansen R."/>
            <person name="Albertsen M."/>
            <person name="Michael Karst S."/>
            <person name="Rossetti S."/>
            <person name="Lund Nielsen J."/>
            <person name="Tandoi V."/>
            <person name="James Seviour R."/>
            <person name="Nielsen P.H."/>
        </authorList>
    </citation>
    <scope>NUCLEOTIDE SEQUENCE [LARGE SCALE GENOMIC DNA]</scope>
    <source>
        <strain evidence="2 3">RN1</strain>
    </source>
</reference>